<dbReference type="GO" id="GO:0009003">
    <property type="term" value="F:signal peptidase activity"/>
    <property type="evidence" value="ECO:0007669"/>
    <property type="project" value="UniProtKB-EC"/>
</dbReference>
<dbReference type="PROSITE" id="PS00760">
    <property type="entry name" value="SPASE_I_2"/>
    <property type="match status" value="1"/>
</dbReference>
<dbReference type="PANTHER" id="PTHR43390">
    <property type="entry name" value="SIGNAL PEPTIDASE I"/>
    <property type="match status" value="1"/>
</dbReference>
<comment type="catalytic activity">
    <reaction evidence="1 6">
        <text>Cleavage of hydrophobic, N-terminal signal or leader sequences from secreted and periplasmic proteins.</text>
        <dbReference type="EC" id="3.4.21.89"/>
    </reaction>
</comment>
<dbReference type="NCBIfam" id="TIGR02227">
    <property type="entry name" value="sigpep_I_bact"/>
    <property type="match status" value="1"/>
</dbReference>
<gene>
    <name evidence="9" type="primary">lepB</name>
    <name evidence="9" type="ORF">R6U77_03170</name>
</gene>
<keyword evidence="4 6" id="KW-0645">Protease</keyword>
<name>A0ABZ0RWV7_9BACI</name>
<dbReference type="CDD" id="cd06530">
    <property type="entry name" value="S26_SPase_I"/>
    <property type="match status" value="1"/>
</dbReference>
<keyword evidence="6" id="KW-0472">Membrane</keyword>
<keyword evidence="6" id="KW-1133">Transmembrane helix</keyword>
<dbReference type="Gene3D" id="2.10.109.10">
    <property type="entry name" value="Umud Fragment, subunit A"/>
    <property type="match status" value="1"/>
</dbReference>
<dbReference type="PROSITE" id="PS00501">
    <property type="entry name" value="SPASE_I_1"/>
    <property type="match status" value="1"/>
</dbReference>
<keyword evidence="10" id="KW-1185">Reference proteome</keyword>
<evidence type="ECO:0000259" key="8">
    <source>
        <dbReference type="Pfam" id="PF10502"/>
    </source>
</evidence>
<comment type="subcellular location">
    <subcellularLocation>
        <location evidence="2">Cell membrane</location>
        <topology evidence="2">Single-pass type II membrane protein</topology>
    </subcellularLocation>
    <subcellularLocation>
        <location evidence="7">Membrane</location>
        <topology evidence="7">Single-pass type II membrane protein</topology>
    </subcellularLocation>
</comment>
<evidence type="ECO:0000256" key="6">
    <source>
        <dbReference type="RuleBase" id="RU003993"/>
    </source>
</evidence>
<dbReference type="SUPFAM" id="SSF51306">
    <property type="entry name" value="LexA/Signal peptidase"/>
    <property type="match status" value="1"/>
</dbReference>
<keyword evidence="6" id="KW-0812">Transmembrane</keyword>
<accession>A0ABZ0RWV7</accession>
<dbReference type="Pfam" id="PF10502">
    <property type="entry name" value="Peptidase_S26"/>
    <property type="match status" value="1"/>
</dbReference>
<dbReference type="InterPro" id="IPR019756">
    <property type="entry name" value="Pept_S26A_signal_pept_1_Ser-AS"/>
</dbReference>
<feature type="domain" description="Peptidase S26" evidence="8">
    <location>
        <begin position="9"/>
        <end position="177"/>
    </location>
</feature>
<feature type="transmembrane region" description="Helical" evidence="6">
    <location>
        <begin position="12"/>
        <end position="31"/>
    </location>
</feature>
<evidence type="ECO:0000256" key="5">
    <source>
        <dbReference type="ARBA" id="ARBA00022801"/>
    </source>
</evidence>
<evidence type="ECO:0000256" key="1">
    <source>
        <dbReference type="ARBA" id="ARBA00000677"/>
    </source>
</evidence>
<evidence type="ECO:0000313" key="10">
    <source>
        <dbReference type="Proteomes" id="UP001322664"/>
    </source>
</evidence>
<dbReference type="Proteomes" id="UP001322664">
    <property type="component" value="Chromosome"/>
</dbReference>
<protein>
    <recommendedName>
        <fullName evidence="3 6">Signal peptidase I</fullName>
        <ecNumber evidence="3 6">3.4.21.89</ecNumber>
    </recommendedName>
</protein>
<proteinExistence type="inferred from homology"/>
<evidence type="ECO:0000256" key="7">
    <source>
        <dbReference type="RuleBase" id="RU362042"/>
    </source>
</evidence>
<dbReference type="EMBL" id="CP137624">
    <property type="protein sequence ID" value="WPK12718.1"/>
    <property type="molecule type" value="Genomic_DNA"/>
</dbReference>
<evidence type="ECO:0000256" key="3">
    <source>
        <dbReference type="ARBA" id="ARBA00013208"/>
    </source>
</evidence>
<organism evidence="9 10">
    <name type="scientific">Lysinibacillus louembei</name>
    <dbReference type="NCBI Taxonomy" id="1470088"/>
    <lineage>
        <taxon>Bacteria</taxon>
        <taxon>Bacillati</taxon>
        <taxon>Bacillota</taxon>
        <taxon>Bacilli</taxon>
        <taxon>Bacillales</taxon>
        <taxon>Bacillaceae</taxon>
        <taxon>Lysinibacillus</taxon>
    </lineage>
</organism>
<dbReference type="RefSeq" id="WP_293927975.1">
    <property type="nucleotide sequence ID" value="NZ_CP137624.1"/>
</dbReference>
<evidence type="ECO:0000256" key="2">
    <source>
        <dbReference type="ARBA" id="ARBA00004401"/>
    </source>
</evidence>
<dbReference type="PROSITE" id="PS00761">
    <property type="entry name" value="SPASE_I_3"/>
    <property type="match status" value="1"/>
</dbReference>
<dbReference type="InterPro" id="IPR019757">
    <property type="entry name" value="Pept_S26A_signal_pept_1_Lys-AS"/>
</dbReference>
<dbReference type="InterPro" id="IPR036286">
    <property type="entry name" value="LexA/Signal_pep-like_sf"/>
</dbReference>
<dbReference type="PRINTS" id="PR00727">
    <property type="entry name" value="LEADERPTASE"/>
</dbReference>
<dbReference type="InterPro" id="IPR019758">
    <property type="entry name" value="Pept_S26A_signal_pept_1_CS"/>
</dbReference>
<reference evidence="9 10" key="1">
    <citation type="submission" date="2023-09" db="EMBL/GenBank/DDBJ databases">
        <authorList>
            <person name="Page C.A."/>
            <person name="Perez-Diaz I.M."/>
        </authorList>
    </citation>
    <scope>NUCLEOTIDE SEQUENCE [LARGE SCALE GENOMIC DNA]</scope>
    <source>
        <strain evidence="9 10">Ll15</strain>
    </source>
</reference>
<evidence type="ECO:0000256" key="4">
    <source>
        <dbReference type="ARBA" id="ARBA00022670"/>
    </source>
</evidence>
<evidence type="ECO:0000313" key="9">
    <source>
        <dbReference type="EMBL" id="WPK12718.1"/>
    </source>
</evidence>
<comment type="similarity">
    <text evidence="7">Belongs to the peptidase S26 family.</text>
</comment>
<keyword evidence="5 6" id="KW-0378">Hydrolase</keyword>
<dbReference type="PANTHER" id="PTHR43390:SF8">
    <property type="entry name" value="SIGNAL PEPTIDASE I"/>
    <property type="match status" value="1"/>
</dbReference>
<dbReference type="InterPro" id="IPR019533">
    <property type="entry name" value="Peptidase_S26"/>
</dbReference>
<dbReference type="InterPro" id="IPR000223">
    <property type="entry name" value="Pept_S26A_signal_pept_1"/>
</dbReference>
<dbReference type="EC" id="3.4.21.89" evidence="3 6"/>
<sequence length="187" mass="21042">MDLEKSEVISWIKTIVFAVVLSVGIRVFLFTPVSVEGASMMPTFENEEKVIVNIIGPALSDYNRFDVIVFKAPSGKNYIKRIIGLPGDRVEYHDDELFINGEKFDEPYLETNRAELLDSGDLTGDFTLQDTLGEEVVPEGHYFVLGDNRRYSSDSRDIRVGFVAQEKILGTVPVVVWPLPNARVIKD</sequence>